<keyword evidence="2" id="KW-0238">DNA-binding</keyword>
<reference evidence="7" key="1">
    <citation type="journal article" date="2019" name="Int. J. Syst. Evol. Microbiol.">
        <title>The Global Catalogue of Microorganisms (GCM) 10K type strain sequencing project: providing services to taxonomists for standard genome sequencing and annotation.</title>
        <authorList>
            <consortium name="The Broad Institute Genomics Platform"/>
            <consortium name="The Broad Institute Genome Sequencing Center for Infectious Disease"/>
            <person name="Wu L."/>
            <person name="Ma J."/>
        </authorList>
    </citation>
    <scope>NUCLEOTIDE SEQUENCE [LARGE SCALE GENOMIC DNA]</scope>
    <source>
        <strain evidence="7">JCM 16034</strain>
    </source>
</reference>
<evidence type="ECO:0000313" key="7">
    <source>
        <dbReference type="Proteomes" id="UP001500432"/>
    </source>
</evidence>
<dbReference type="InterPro" id="IPR005471">
    <property type="entry name" value="Tscrpt_reg_IclR_N"/>
</dbReference>
<dbReference type="EMBL" id="BAAAQW010000010">
    <property type="protein sequence ID" value="GAA2202491.1"/>
    <property type="molecule type" value="Genomic_DNA"/>
</dbReference>
<dbReference type="PROSITE" id="PS51077">
    <property type="entry name" value="HTH_ICLR"/>
    <property type="match status" value="1"/>
</dbReference>
<organism evidence="6 7">
    <name type="scientific">Sinomonas flava</name>
    <dbReference type="NCBI Taxonomy" id="496857"/>
    <lineage>
        <taxon>Bacteria</taxon>
        <taxon>Bacillati</taxon>
        <taxon>Actinomycetota</taxon>
        <taxon>Actinomycetes</taxon>
        <taxon>Micrococcales</taxon>
        <taxon>Micrococcaceae</taxon>
        <taxon>Sinomonas</taxon>
    </lineage>
</organism>
<proteinExistence type="predicted"/>
<evidence type="ECO:0000259" key="4">
    <source>
        <dbReference type="PROSITE" id="PS51077"/>
    </source>
</evidence>
<accession>A0ABP5NV05</accession>
<feature type="domain" description="HTH iclR-type" evidence="4">
    <location>
        <begin position="8"/>
        <end position="69"/>
    </location>
</feature>
<evidence type="ECO:0000259" key="5">
    <source>
        <dbReference type="PROSITE" id="PS51078"/>
    </source>
</evidence>
<keyword evidence="3" id="KW-0804">Transcription</keyword>
<gene>
    <name evidence="6" type="ORF">GCM10009849_31150</name>
</gene>
<comment type="caution">
    <text evidence="6">The sequence shown here is derived from an EMBL/GenBank/DDBJ whole genome shotgun (WGS) entry which is preliminary data.</text>
</comment>
<dbReference type="InterPro" id="IPR036390">
    <property type="entry name" value="WH_DNA-bd_sf"/>
</dbReference>
<sequence length="259" mass="27447">MGRSANGVQAVERVVQALEILAREGSAAVGDVADRIGVHKSTASRILGALEAHGFVQQSSRRGKYQLGVGLLRIASSIPRRLSLVHAARPVLEDLAQQYGETVNLAVLRGGYAVNVDQAMGPTNLASFDWIGNLTPLHATSSGKVFLAYMHPGLRDDVLRDAPPETLTPRTLTRQQLDEQLPEIMRLGYAATRGELEEGLNAIAAPVFGHTGEVIGAVSISGPAFRFDPDTDPALVKAVIAAGEEITELMGGPAAQDRS</sequence>
<protein>
    <submittedName>
        <fullName evidence="6">IclR family transcriptional regulator</fullName>
    </submittedName>
</protein>
<dbReference type="InterPro" id="IPR050707">
    <property type="entry name" value="HTH_MetabolicPath_Reg"/>
</dbReference>
<dbReference type="SMART" id="SM00346">
    <property type="entry name" value="HTH_ICLR"/>
    <property type="match status" value="1"/>
</dbReference>
<dbReference type="PANTHER" id="PTHR30136">
    <property type="entry name" value="HELIX-TURN-HELIX TRANSCRIPTIONAL REGULATOR, ICLR FAMILY"/>
    <property type="match status" value="1"/>
</dbReference>
<evidence type="ECO:0000256" key="1">
    <source>
        <dbReference type="ARBA" id="ARBA00023015"/>
    </source>
</evidence>
<dbReference type="PANTHER" id="PTHR30136:SF24">
    <property type="entry name" value="HTH-TYPE TRANSCRIPTIONAL REPRESSOR ALLR"/>
    <property type="match status" value="1"/>
</dbReference>
<dbReference type="InterPro" id="IPR036388">
    <property type="entry name" value="WH-like_DNA-bd_sf"/>
</dbReference>
<dbReference type="SUPFAM" id="SSF46785">
    <property type="entry name" value="Winged helix' DNA-binding domain"/>
    <property type="match status" value="1"/>
</dbReference>
<evidence type="ECO:0000256" key="2">
    <source>
        <dbReference type="ARBA" id="ARBA00023125"/>
    </source>
</evidence>
<dbReference type="Gene3D" id="3.30.450.40">
    <property type="match status" value="1"/>
</dbReference>
<dbReference type="Proteomes" id="UP001500432">
    <property type="component" value="Unassembled WGS sequence"/>
</dbReference>
<dbReference type="Pfam" id="PF01614">
    <property type="entry name" value="IclR_C"/>
    <property type="match status" value="1"/>
</dbReference>
<evidence type="ECO:0000313" key="6">
    <source>
        <dbReference type="EMBL" id="GAA2202491.1"/>
    </source>
</evidence>
<keyword evidence="7" id="KW-1185">Reference proteome</keyword>
<evidence type="ECO:0000256" key="3">
    <source>
        <dbReference type="ARBA" id="ARBA00023163"/>
    </source>
</evidence>
<keyword evidence="1" id="KW-0805">Transcription regulation</keyword>
<feature type="domain" description="IclR-ED" evidence="5">
    <location>
        <begin position="70"/>
        <end position="252"/>
    </location>
</feature>
<name>A0ABP5NV05_9MICC</name>
<dbReference type="Gene3D" id="1.10.10.10">
    <property type="entry name" value="Winged helix-like DNA-binding domain superfamily/Winged helix DNA-binding domain"/>
    <property type="match status" value="1"/>
</dbReference>
<dbReference type="InterPro" id="IPR014757">
    <property type="entry name" value="Tscrpt_reg_IclR_C"/>
</dbReference>
<dbReference type="Pfam" id="PF09339">
    <property type="entry name" value="HTH_IclR"/>
    <property type="match status" value="1"/>
</dbReference>
<dbReference type="InterPro" id="IPR029016">
    <property type="entry name" value="GAF-like_dom_sf"/>
</dbReference>
<dbReference type="SUPFAM" id="SSF55781">
    <property type="entry name" value="GAF domain-like"/>
    <property type="match status" value="1"/>
</dbReference>
<dbReference type="PROSITE" id="PS51078">
    <property type="entry name" value="ICLR_ED"/>
    <property type="match status" value="1"/>
</dbReference>